<dbReference type="PANTHER" id="PTHR47236:SF4">
    <property type="entry name" value="GENE 9195-RELATED"/>
    <property type="match status" value="1"/>
</dbReference>
<evidence type="ECO:0000313" key="2">
    <source>
        <dbReference type="EMBL" id="CAD8557016.1"/>
    </source>
</evidence>
<proteinExistence type="predicted"/>
<dbReference type="SUPFAM" id="SSF57184">
    <property type="entry name" value="Growth factor receptor domain"/>
    <property type="match status" value="1"/>
</dbReference>
<dbReference type="EMBL" id="HBET01001864">
    <property type="protein sequence ID" value="CAD8557016.1"/>
    <property type="molecule type" value="Transcribed_RNA"/>
</dbReference>
<dbReference type="SMART" id="SM01411">
    <property type="entry name" value="Ephrin_rec_like"/>
    <property type="match status" value="3"/>
</dbReference>
<dbReference type="AlphaFoldDB" id="A0A6U1L9D5"/>
<name>A0A6U1L9D5_CAFRO</name>
<dbReference type="PANTHER" id="PTHR47236">
    <property type="entry name" value="GENE, 32742-RELATED-RELATED"/>
    <property type="match status" value="1"/>
</dbReference>
<evidence type="ECO:0000313" key="1">
    <source>
        <dbReference type="EMBL" id="CAD8557015.1"/>
    </source>
</evidence>
<dbReference type="EMBL" id="HBET01001863">
    <property type="protein sequence ID" value="CAD8557015.1"/>
    <property type="molecule type" value="Transcribed_RNA"/>
</dbReference>
<protein>
    <recommendedName>
        <fullName evidence="3">Tyrosine-protein kinase ephrin type A/B receptor-like domain-containing protein</fullName>
    </recommendedName>
</protein>
<dbReference type="InterPro" id="IPR009030">
    <property type="entry name" value="Growth_fac_rcpt_cys_sf"/>
</dbReference>
<dbReference type="Gene3D" id="2.10.50.10">
    <property type="entry name" value="Tumor Necrosis Factor Receptor, subunit A, domain 2"/>
    <property type="match status" value="1"/>
</dbReference>
<sequence length="349" mass="35372">MYCPLGSVQPLVVPPGWYSTGSALDHGPSGASRPGDPSNSTRSAVLRCPVGHYCTEGVIRQCPAGTIGNVTGLASADCERPCPAGYFCPPGSLAPLECGAVFVNATLAQVLVSSGAGFADAYAQFAQTAAGGFAVGAGPLGGAEALRRLAALSDVQSATDPSGRGTDTRVLAWESGGRGKLPSVVADLRAVSSEASLPISVGPAAVFCPNASGWPRPVGASFYSTGTAEDDPDPLRNATRRGRELCPAGHFCIAGIRMPCPPGTYGDAPGLSSHRCSGRCPAGAFCPLGTSDPQPCPEGTFSAGAAHECSPCPTDTLSRGMFEALEGQPTKLLASPQARCRTSRACCQL</sequence>
<reference evidence="2" key="1">
    <citation type="submission" date="2021-01" db="EMBL/GenBank/DDBJ databases">
        <authorList>
            <person name="Corre E."/>
            <person name="Pelletier E."/>
            <person name="Niang G."/>
            <person name="Scheremetjew M."/>
            <person name="Finn R."/>
            <person name="Kale V."/>
            <person name="Holt S."/>
            <person name="Cochrane G."/>
            <person name="Meng A."/>
            <person name="Brown T."/>
            <person name="Cohen L."/>
        </authorList>
    </citation>
    <scope>NUCLEOTIDE SEQUENCE</scope>
    <source>
        <strain evidence="2">E4-10</strain>
    </source>
</reference>
<organism evidence="2">
    <name type="scientific">Cafeteria roenbergensis</name>
    <name type="common">Marine flagellate</name>
    <dbReference type="NCBI Taxonomy" id="33653"/>
    <lineage>
        <taxon>Eukaryota</taxon>
        <taxon>Sar</taxon>
        <taxon>Stramenopiles</taxon>
        <taxon>Bigyra</taxon>
        <taxon>Opalozoa</taxon>
        <taxon>Bicosoecida</taxon>
        <taxon>Cafeteriaceae</taxon>
        <taxon>Cafeteria</taxon>
    </lineage>
</organism>
<evidence type="ECO:0008006" key="3">
    <source>
        <dbReference type="Google" id="ProtNLM"/>
    </source>
</evidence>
<gene>
    <name evidence="1" type="ORF">CROE0942_LOCUS1349</name>
    <name evidence="2" type="ORF">CROE0942_LOCUS1350</name>
</gene>
<accession>A0A6U1L9D5</accession>